<sequence>MAYFQSLIAACLGLDSKTESRAAHPTYSTQEVPTRTEYSSVAPPQYPPNPDLNKNSAIVSELTTRHGLTKCPNKLEPCPKGPLTILRYWASDDSLSDRSPHIIACVEGGEGSHVKTSMPVKKYQTADHAREMAGEEWSRIARSKGHRWRRKLGSSPRLSLWTTTIRYYIGV</sequence>
<protein>
    <submittedName>
        <fullName evidence="2">Uncharacterized protein</fullName>
    </submittedName>
</protein>
<feature type="compositionally biased region" description="Polar residues" evidence="1">
    <location>
        <begin position="26"/>
        <end position="39"/>
    </location>
</feature>
<evidence type="ECO:0000313" key="2">
    <source>
        <dbReference type="EMBL" id="KAH8691930.1"/>
    </source>
</evidence>
<evidence type="ECO:0000313" key="3">
    <source>
        <dbReference type="Proteomes" id="UP001201262"/>
    </source>
</evidence>
<comment type="caution">
    <text evidence="2">The sequence shown here is derived from an EMBL/GenBank/DDBJ whole genome shotgun (WGS) entry which is preliminary data.</text>
</comment>
<evidence type="ECO:0000256" key="1">
    <source>
        <dbReference type="SAM" id="MobiDB-lite"/>
    </source>
</evidence>
<dbReference type="RefSeq" id="XP_046067927.1">
    <property type="nucleotide sequence ID" value="XM_046220950.1"/>
</dbReference>
<dbReference type="AlphaFoldDB" id="A0AAD4PU74"/>
<organism evidence="2 3">
    <name type="scientific">Talaromyces proteolyticus</name>
    <dbReference type="NCBI Taxonomy" id="1131652"/>
    <lineage>
        <taxon>Eukaryota</taxon>
        <taxon>Fungi</taxon>
        <taxon>Dikarya</taxon>
        <taxon>Ascomycota</taxon>
        <taxon>Pezizomycotina</taxon>
        <taxon>Eurotiomycetes</taxon>
        <taxon>Eurotiomycetidae</taxon>
        <taxon>Eurotiales</taxon>
        <taxon>Trichocomaceae</taxon>
        <taxon>Talaromyces</taxon>
        <taxon>Talaromyces sect. Bacilispori</taxon>
    </lineage>
</organism>
<dbReference type="EMBL" id="JAJTJA010000011">
    <property type="protein sequence ID" value="KAH8691930.1"/>
    <property type="molecule type" value="Genomic_DNA"/>
</dbReference>
<accession>A0AAD4PU74</accession>
<dbReference type="Proteomes" id="UP001201262">
    <property type="component" value="Unassembled WGS sequence"/>
</dbReference>
<feature type="region of interest" description="Disordered" evidence="1">
    <location>
        <begin position="20"/>
        <end position="51"/>
    </location>
</feature>
<dbReference type="GeneID" id="70251237"/>
<proteinExistence type="predicted"/>
<gene>
    <name evidence="2" type="ORF">BGW36DRAFT_431174</name>
</gene>
<name>A0AAD4PU74_9EURO</name>
<keyword evidence="3" id="KW-1185">Reference proteome</keyword>
<reference evidence="2" key="1">
    <citation type="submission" date="2021-12" db="EMBL/GenBank/DDBJ databases">
        <title>Convergent genome expansion in fungi linked to evolution of root-endophyte symbiosis.</title>
        <authorList>
            <consortium name="DOE Joint Genome Institute"/>
            <person name="Ke Y.-H."/>
            <person name="Bonito G."/>
            <person name="Liao H.-L."/>
            <person name="Looney B."/>
            <person name="Rojas-Flechas A."/>
            <person name="Nash J."/>
            <person name="Hameed K."/>
            <person name="Schadt C."/>
            <person name="Martin F."/>
            <person name="Crous P.W."/>
            <person name="Miettinen O."/>
            <person name="Magnuson J.K."/>
            <person name="Labbe J."/>
            <person name="Jacobson D."/>
            <person name="Doktycz M.J."/>
            <person name="Veneault-Fourrey C."/>
            <person name="Kuo A."/>
            <person name="Mondo S."/>
            <person name="Calhoun S."/>
            <person name="Riley R."/>
            <person name="Ohm R."/>
            <person name="LaButti K."/>
            <person name="Andreopoulos B."/>
            <person name="Pangilinan J."/>
            <person name="Nolan M."/>
            <person name="Tritt A."/>
            <person name="Clum A."/>
            <person name="Lipzen A."/>
            <person name="Daum C."/>
            <person name="Barry K."/>
            <person name="Grigoriev I.V."/>
            <person name="Vilgalys R."/>
        </authorList>
    </citation>
    <scope>NUCLEOTIDE SEQUENCE</scope>
    <source>
        <strain evidence="2">PMI_201</strain>
    </source>
</reference>